<proteinExistence type="predicted"/>
<dbReference type="HOGENOM" id="CLU_2221860_0_0_7"/>
<name>E0USJ1_SULAO</name>
<dbReference type="RefSeq" id="WP_013326910.1">
    <property type="nucleotide sequence ID" value="NC_014506.1"/>
</dbReference>
<sequence length="130" mass="15511">MSKPYFTFTKHKNSFSVHVENLEMLSVRQIQEIEHFVSERKGYFDFDTYTFTIRKNLEYQEFIRLLQTLHVEATTREAVANIQNSVRINFGQYKGMPYNELPDSYLLWLKNNYIGSDREIICGEIAKRNI</sequence>
<dbReference type="STRING" id="563040.Saut_1106"/>
<gene>
    <name evidence="1" type="ordered locus">Saut_1106</name>
</gene>
<dbReference type="AlphaFoldDB" id="E0USJ1"/>
<reference evidence="2" key="1">
    <citation type="journal article" date="2010" name="Stand. Genomic Sci.">
        <title>Complete genome sequence of Sulfurimonas autotrophica type strain (OK10).</title>
        <authorList>
            <person name="Sikorski J."/>
            <person name="Munk C."/>
            <person name="Lapidus A."/>
            <person name="Djao O."/>
            <person name="Lucas S."/>
            <person name="Glavina Del Rio T."/>
            <person name="Nolan M."/>
            <person name="Tice H."/>
            <person name="Han C."/>
            <person name="Cheng J."/>
            <person name="Tapia R."/>
            <person name="Goodwin L."/>
            <person name="Pitluck S."/>
            <person name="Liolios K."/>
            <person name="Ivanova N."/>
            <person name="Mavromatis K."/>
            <person name="Mikhailova N."/>
            <person name="Pati A."/>
            <person name="Sims D."/>
            <person name="Meincke L."/>
            <person name="Brettin T."/>
            <person name="Detter J."/>
            <person name="Chen A."/>
            <person name="Palaniappan K."/>
            <person name="Land M."/>
            <person name="Hauser L."/>
            <person name="Chang Y."/>
            <person name="Jeffries C."/>
            <person name="Rohde M."/>
            <person name="Lang E."/>
            <person name="Spring S."/>
            <person name="Goker M."/>
            <person name="Woyke T."/>
            <person name="Bristow J."/>
            <person name="Eisen J."/>
            <person name="Markowitz V."/>
            <person name="Hugenholtz P."/>
            <person name="Kyrpides N."/>
            <person name="Klenk H."/>
        </authorList>
    </citation>
    <scope>NUCLEOTIDE SEQUENCE [LARGE SCALE GENOMIC DNA]</scope>
    <source>
        <strain evidence="2">ATCC BAA-671 / DSM 16294 / JCM 11897 / OK10</strain>
    </source>
</reference>
<dbReference type="EMBL" id="CP002205">
    <property type="protein sequence ID" value="ADN09154.1"/>
    <property type="molecule type" value="Genomic_DNA"/>
</dbReference>
<evidence type="ECO:0000313" key="2">
    <source>
        <dbReference type="Proteomes" id="UP000007803"/>
    </source>
</evidence>
<accession>E0USJ1</accession>
<dbReference type="OrthoDB" id="9807855at2"/>
<organism evidence="1 2">
    <name type="scientific">Sulfurimonas autotrophica (strain ATCC BAA-671 / DSM 16294 / JCM 11897 / OK10)</name>
    <dbReference type="NCBI Taxonomy" id="563040"/>
    <lineage>
        <taxon>Bacteria</taxon>
        <taxon>Pseudomonadati</taxon>
        <taxon>Campylobacterota</taxon>
        <taxon>Epsilonproteobacteria</taxon>
        <taxon>Campylobacterales</taxon>
        <taxon>Sulfurimonadaceae</taxon>
        <taxon>Sulfurimonas</taxon>
    </lineage>
</organism>
<dbReference type="KEGG" id="sua:Saut_1106"/>
<evidence type="ECO:0000313" key="1">
    <source>
        <dbReference type="EMBL" id="ADN09154.1"/>
    </source>
</evidence>
<protein>
    <submittedName>
        <fullName evidence="1">Uncharacterized protein</fullName>
    </submittedName>
</protein>
<keyword evidence="2" id="KW-1185">Reference proteome</keyword>
<dbReference type="Proteomes" id="UP000007803">
    <property type="component" value="Chromosome"/>
</dbReference>